<dbReference type="PRINTS" id="PR00344">
    <property type="entry name" value="BCTRLSENSOR"/>
</dbReference>
<keyword evidence="5" id="KW-0808">Transferase</keyword>
<dbReference type="SMART" id="SM00387">
    <property type="entry name" value="HATPase_c"/>
    <property type="match status" value="1"/>
</dbReference>
<evidence type="ECO:0000256" key="3">
    <source>
        <dbReference type="ARBA" id="ARBA00012438"/>
    </source>
</evidence>
<dbReference type="InterPro" id="IPR001789">
    <property type="entry name" value="Sig_transdc_resp-reg_receiver"/>
</dbReference>
<dbReference type="Pfam" id="PF02518">
    <property type="entry name" value="HATPase_c"/>
    <property type="match status" value="1"/>
</dbReference>
<sequence length="621" mass="69767">MSFRYKFLLVFIAVEAFFVASIVLVNFAAIKNISQNLMQEQLQASAQLFGEVVTTPLMVNDLATIDDAALRFVEQKNILQVEVLGKDGQILSQATDNDFRTHNYALFAMLEKQLHELWKGAQQKVVIDQKTYFFFQREIVISEQVIGTQRFIYNATAVLNSISETKLLTLLIVALELIIGTAIAIFIGFRLTRQLKQLTERAERIAHGEAASFSNMGDAKGEIADLAKAMETMQERVEQRTMALQNARQEAQQANEAKSEFLAVMSHEIRTPLNGIIGSLNLIEDAEMAERDAAYLNVIKSSSEHLLSVINDILDYSKIQAGKFTLEPQAVDVNQLLDGLALFYQPLFANKNLTFRLEKDNLHEAFIYADKVRLQQILNNYINNALKFTEKGGVVLSAARTDKDGLTFDVKDSGIGIKSEGMEHLFKDFTQLHRGSKRQYGGTGLGLFICKRLAELMNGSVNVSSQFGEGSTFSVYLQPKWLKQMPQMKTALSGKESEVDYAKISVLVVEDNQVNQLIAKKLLEKIGVKVSVAENGKQALEVLRHTTFDLVFMDCQMPVMDGFEATRQMRKFDRNTPVIALTANIQPADRQACYQAGMNDFISKPFKPEDITQMLNHYCRA</sequence>
<evidence type="ECO:0000259" key="11">
    <source>
        <dbReference type="PROSITE" id="PS50109"/>
    </source>
</evidence>
<dbReference type="InterPro" id="IPR036097">
    <property type="entry name" value="HisK_dim/P_sf"/>
</dbReference>
<reference evidence="14 15" key="1">
    <citation type="submission" date="2021-03" db="EMBL/GenBank/DDBJ databases">
        <title>Thiomicrorhabdus sp.nov.,novel sulfur-oxidizing bacteria isolated from coastal sediment.</title>
        <authorList>
            <person name="Liu X."/>
        </authorList>
    </citation>
    <scope>NUCLEOTIDE SEQUENCE [LARGE SCALE GENOMIC DNA]</scope>
    <source>
        <strain evidence="14 15">6S2-11</strain>
    </source>
</reference>
<keyword evidence="4 8" id="KW-0597">Phosphoprotein</keyword>
<dbReference type="InterPro" id="IPR003661">
    <property type="entry name" value="HisK_dim/P_dom"/>
</dbReference>
<dbReference type="CDD" id="cd16922">
    <property type="entry name" value="HATPase_EvgS-ArcB-TorS-like"/>
    <property type="match status" value="1"/>
</dbReference>
<dbReference type="SUPFAM" id="SSF55874">
    <property type="entry name" value="ATPase domain of HSP90 chaperone/DNA topoisomerase II/histidine kinase"/>
    <property type="match status" value="1"/>
</dbReference>
<evidence type="ECO:0000256" key="10">
    <source>
        <dbReference type="SAM" id="Phobius"/>
    </source>
</evidence>
<dbReference type="PROSITE" id="PS50885">
    <property type="entry name" value="HAMP"/>
    <property type="match status" value="1"/>
</dbReference>
<dbReference type="Gene3D" id="1.10.287.130">
    <property type="match status" value="1"/>
</dbReference>
<evidence type="ECO:0000313" key="14">
    <source>
        <dbReference type="EMBL" id="MBO1926446.1"/>
    </source>
</evidence>
<keyword evidence="10" id="KW-0472">Membrane</keyword>
<dbReference type="InterPro" id="IPR011006">
    <property type="entry name" value="CheY-like_superfamily"/>
</dbReference>
<proteinExistence type="predicted"/>
<dbReference type="SUPFAM" id="SSF158472">
    <property type="entry name" value="HAMP domain-like"/>
    <property type="match status" value="1"/>
</dbReference>
<feature type="domain" description="Response regulatory" evidence="12">
    <location>
        <begin position="505"/>
        <end position="619"/>
    </location>
</feature>
<feature type="domain" description="HAMP" evidence="13">
    <location>
        <begin position="189"/>
        <end position="242"/>
    </location>
</feature>
<dbReference type="PANTHER" id="PTHR45339:SF1">
    <property type="entry name" value="HYBRID SIGNAL TRANSDUCTION HISTIDINE KINASE J"/>
    <property type="match status" value="1"/>
</dbReference>
<dbReference type="SMART" id="SM00304">
    <property type="entry name" value="HAMP"/>
    <property type="match status" value="1"/>
</dbReference>
<evidence type="ECO:0000256" key="1">
    <source>
        <dbReference type="ARBA" id="ARBA00000085"/>
    </source>
</evidence>
<dbReference type="Gene3D" id="6.10.340.10">
    <property type="match status" value="1"/>
</dbReference>
<dbReference type="CDD" id="cd17546">
    <property type="entry name" value="REC_hyHK_CKI1_RcsC-like"/>
    <property type="match status" value="1"/>
</dbReference>
<keyword evidence="7" id="KW-0902">Two-component regulatory system</keyword>
<evidence type="ECO:0000256" key="8">
    <source>
        <dbReference type="PROSITE-ProRule" id="PRU00169"/>
    </source>
</evidence>
<feature type="coiled-coil region" evidence="9">
    <location>
        <begin position="216"/>
        <end position="264"/>
    </location>
</feature>
<feature type="transmembrane region" description="Helical" evidence="10">
    <location>
        <begin position="167"/>
        <end position="189"/>
    </location>
</feature>
<feature type="transmembrane region" description="Helical" evidence="10">
    <location>
        <begin position="7"/>
        <end position="29"/>
    </location>
</feature>
<dbReference type="CDD" id="cd06225">
    <property type="entry name" value="HAMP"/>
    <property type="match status" value="1"/>
</dbReference>
<dbReference type="Gene3D" id="3.40.50.2300">
    <property type="match status" value="1"/>
</dbReference>
<dbReference type="CDD" id="cd00082">
    <property type="entry name" value="HisKA"/>
    <property type="match status" value="1"/>
</dbReference>
<dbReference type="SUPFAM" id="SSF47384">
    <property type="entry name" value="Homodimeric domain of signal transducing histidine kinase"/>
    <property type="match status" value="1"/>
</dbReference>
<keyword evidence="6" id="KW-0418">Kinase</keyword>
<evidence type="ECO:0000313" key="15">
    <source>
        <dbReference type="Proteomes" id="UP000664835"/>
    </source>
</evidence>
<dbReference type="PROSITE" id="PS50110">
    <property type="entry name" value="RESPONSE_REGULATORY"/>
    <property type="match status" value="1"/>
</dbReference>
<dbReference type="EC" id="2.7.13.3" evidence="3"/>
<dbReference type="Gene3D" id="3.30.565.10">
    <property type="entry name" value="Histidine kinase-like ATPase, C-terminal domain"/>
    <property type="match status" value="1"/>
</dbReference>
<dbReference type="RefSeq" id="WP_208147462.1">
    <property type="nucleotide sequence ID" value="NZ_JAGETV010000003.1"/>
</dbReference>
<dbReference type="Pfam" id="PF00072">
    <property type="entry name" value="Response_reg"/>
    <property type="match status" value="1"/>
</dbReference>
<keyword evidence="9" id="KW-0175">Coiled coil</keyword>
<dbReference type="Pfam" id="PF00512">
    <property type="entry name" value="HisKA"/>
    <property type="match status" value="1"/>
</dbReference>
<organism evidence="14 15">
    <name type="scientific">Thiomicrorhabdus marina</name>
    <dbReference type="NCBI Taxonomy" id="2818442"/>
    <lineage>
        <taxon>Bacteria</taxon>
        <taxon>Pseudomonadati</taxon>
        <taxon>Pseudomonadota</taxon>
        <taxon>Gammaproteobacteria</taxon>
        <taxon>Thiotrichales</taxon>
        <taxon>Piscirickettsiaceae</taxon>
        <taxon>Thiomicrorhabdus</taxon>
    </lineage>
</organism>
<comment type="caution">
    <text evidence="14">The sequence shown here is derived from an EMBL/GenBank/DDBJ whole genome shotgun (WGS) entry which is preliminary data.</text>
</comment>
<name>A0ABS3Q2D5_9GAMM</name>
<evidence type="ECO:0000259" key="12">
    <source>
        <dbReference type="PROSITE" id="PS50110"/>
    </source>
</evidence>
<evidence type="ECO:0000259" key="13">
    <source>
        <dbReference type="PROSITE" id="PS50885"/>
    </source>
</evidence>
<comment type="subcellular location">
    <subcellularLocation>
        <location evidence="2">Membrane</location>
    </subcellularLocation>
</comment>
<dbReference type="Pfam" id="PF00672">
    <property type="entry name" value="HAMP"/>
    <property type="match status" value="1"/>
</dbReference>
<dbReference type="EMBL" id="JAGETV010000003">
    <property type="protein sequence ID" value="MBO1926446.1"/>
    <property type="molecule type" value="Genomic_DNA"/>
</dbReference>
<evidence type="ECO:0000256" key="7">
    <source>
        <dbReference type="ARBA" id="ARBA00023012"/>
    </source>
</evidence>
<accession>A0ABS3Q2D5</accession>
<dbReference type="InterPro" id="IPR004358">
    <property type="entry name" value="Sig_transdc_His_kin-like_C"/>
</dbReference>
<protein>
    <recommendedName>
        <fullName evidence="3">histidine kinase</fullName>
        <ecNumber evidence="3">2.7.13.3</ecNumber>
    </recommendedName>
</protein>
<dbReference type="PROSITE" id="PS50109">
    <property type="entry name" value="HIS_KIN"/>
    <property type="match status" value="1"/>
</dbReference>
<keyword evidence="10" id="KW-1133">Transmembrane helix</keyword>
<dbReference type="SUPFAM" id="SSF52172">
    <property type="entry name" value="CheY-like"/>
    <property type="match status" value="1"/>
</dbReference>
<comment type="catalytic activity">
    <reaction evidence="1">
        <text>ATP + protein L-histidine = ADP + protein N-phospho-L-histidine.</text>
        <dbReference type="EC" id="2.7.13.3"/>
    </reaction>
</comment>
<evidence type="ECO:0000256" key="5">
    <source>
        <dbReference type="ARBA" id="ARBA00022679"/>
    </source>
</evidence>
<dbReference type="PANTHER" id="PTHR45339">
    <property type="entry name" value="HYBRID SIGNAL TRANSDUCTION HISTIDINE KINASE J"/>
    <property type="match status" value="1"/>
</dbReference>
<gene>
    <name evidence="14" type="ORF">J3998_02570</name>
</gene>
<feature type="modified residue" description="4-aspartylphosphate" evidence="8">
    <location>
        <position position="554"/>
    </location>
</feature>
<dbReference type="Proteomes" id="UP000664835">
    <property type="component" value="Unassembled WGS sequence"/>
</dbReference>
<keyword evidence="15" id="KW-1185">Reference proteome</keyword>
<evidence type="ECO:0000256" key="6">
    <source>
        <dbReference type="ARBA" id="ARBA00022777"/>
    </source>
</evidence>
<dbReference type="InterPro" id="IPR005467">
    <property type="entry name" value="His_kinase_dom"/>
</dbReference>
<dbReference type="SMART" id="SM00448">
    <property type="entry name" value="REC"/>
    <property type="match status" value="1"/>
</dbReference>
<keyword evidence="10" id="KW-0812">Transmembrane</keyword>
<dbReference type="InterPro" id="IPR003660">
    <property type="entry name" value="HAMP_dom"/>
</dbReference>
<evidence type="ECO:0000256" key="9">
    <source>
        <dbReference type="SAM" id="Coils"/>
    </source>
</evidence>
<dbReference type="InterPro" id="IPR036890">
    <property type="entry name" value="HATPase_C_sf"/>
</dbReference>
<feature type="domain" description="Histidine kinase" evidence="11">
    <location>
        <begin position="264"/>
        <end position="481"/>
    </location>
</feature>
<dbReference type="InterPro" id="IPR003594">
    <property type="entry name" value="HATPase_dom"/>
</dbReference>
<evidence type="ECO:0000256" key="2">
    <source>
        <dbReference type="ARBA" id="ARBA00004370"/>
    </source>
</evidence>
<dbReference type="SMART" id="SM00388">
    <property type="entry name" value="HisKA"/>
    <property type="match status" value="1"/>
</dbReference>
<evidence type="ECO:0000256" key="4">
    <source>
        <dbReference type="ARBA" id="ARBA00022553"/>
    </source>
</evidence>